<evidence type="ECO:0000256" key="2">
    <source>
        <dbReference type="ARBA" id="ARBA00007935"/>
    </source>
</evidence>
<feature type="transmembrane region" description="Helical" evidence="8">
    <location>
        <begin position="199"/>
        <end position="224"/>
    </location>
</feature>
<keyword evidence="7 8" id="KW-0472">Membrane</keyword>
<dbReference type="PROSITE" id="PS51257">
    <property type="entry name" value="PROKAR_LIPOPROTEIN"/>
    <property type="match status" value="1"/>
</dbReference>
<feature type="transmembrane region" description="Helical" evidence="8">
    <location>
        <begin position="123"/>
        <end position="146"/>
    </location>
</feature>
<sequence length="343" mass="36365">MPMLTARRIPLIPLLLLAACLIASVAVGSVFIPPTTLLGLLGARLSGQTIPADWQPFAAIIFDLRLPRTVLIALTGAALAGSGASYQGLFRNPLADPYLIGVASGAGLGAVLAMSVRWPYTLWGLLAIPTFAFLTALLTVLVVYQLARVGATLPITNLILAGVAISSFTTALTSYLMINASGELRRALVWLLGGASQTGWQPVLVIFPFILVGLGILASLGHALNVLQFGDEQAQQLGLPVNRVRWLVILAASLTTAAAVSFAGIIGFVGLIVPHTVRLIWGPDYRRLIPLSIVNGATLLLCADILARLVLAPREVPVGIITAMAGAPFFLWVLRRAKQQNYW</sequence>
<dbReference type="Proteomes" id="UP000050417">
    <property type="component" value="Unassembled WGS sequence"/>
</dbReference>
<name>A0A0P6XV84_9CHLR</name>
<dbReference type="SUPFAM" id="SSF81345">
    <property type="entry name" value="ABC transporter involved in vitamin B12 uptake, BtuC"/>
    <property type="match status" value="1"/>
</dbReference>
<evidence type="ECO:0008006" key="11">
    <source>
        <dbReference type="Google" id="ProtNLM"/>
    </source>
</evidence>
<dbReference type="OrthoDB" id="9792889at2"/>
<dbReference type="RefSeq" id="WP_075061793.1">
    <property type="nucleotide sequence ID" value="NZ_LGCL01000015.1"/>
</dbReference>
<keyword evidence="10" id="KW-1185">Reference proteome</keyword>
<feature type="transmembrane region" description="Helical" evidence="8">
    <location>
        <begin position="244"/>
        <end position="277"/>
    </location>
</feature>
<accession>A0A0P6XV84</accession>
<keyword evidence="5 8" id="KW-0812">Transmembrane</keyword>
<evidence type="ECO:0000313" key="9">
    <source>
        <dbReference type="EMBL" id="KPL79150.1"/>
    </source>
</evidence>
<keyword evidence="4" id="KW-1003">Cell membrane</keyword>
<evidence type="ECO:0000256" key="5">
    <source>
        <dbReference type="ARBA" id="ARBA00022692"/>
    </source>
</evidence>
<feature type="transmembrane region" description="Helical" evidence="8">
    <location>
        <begin position="289"/>
        <end position="310"/>
    </location>
</feature>
<feature type="transmembrane region" description="Helical" evidence="8">
    <location>
        <begin position="98"/>
        <end position="116"/>
    </location>
</feature>
<dbReference type="InterPro" id="IPR037294">
    <property type="entry name" value="ABC_BtuC-like"/>
</dbReference>
<dbReference type="FunFam" id="1.10.3470.10:FF:000001">
    <property type="entry name" value="Vitamin B12 ABC transporter permease BtuC"/>
    <property type="match status" value="1"/>
</dbReference>
<evidence type="ECO:0000256" key="3">
    <source>
        <dbReference type="ARBA" id="ARBA00022448"/>
    </source>
</evidence>
<evidence type="ECO:0000256" key="1">
    <source>
        <dbReference type="ARBA" id="ARBA00004651"/>
    </source>
</evidence>
<feature type="transmembrane region" description="Helical" evidence="8">
    <location>
        <begin position="158"/>
        <end position="178"/>
    </location>
</feature>
<proteinExistence type="inferred from homology"/>
<dbReference type="EMBL" id="LGCL01000015">
    <property type="protein sequence ID" value="KPL79150.1"/>
    <property type="molecule type" value="Genomic_DNA"/>
</dbReference>
<evidence type="ECO:0000256" key="8">
    <source>
        <dbReference type="SAM" id="Phobius"/>
    </source>
</evidence>
<dbReference type="Pfam" id="PF01032">
    <property type="entry name" value="FecCD"/>
    <property type="match status" value="1"/>
</dbReference>
<evidence type="ECO:0000256" key="4">
    <source>
        <dbReference type="ARBA" id="ARBA00022475"/>
    </source>
</evidence>
<dbReference type="PATRIC" id="fig|1134406.4.peg.295"/>
<dbReference type="STRING" id="1134406.ADN00_04665"/>
<dbReference type="GO" id="GO:0005886">
    <property type="term" value="C:plasma membrane"/>
    <property type="evidence" value="ECO:0007669"/>
    <property type="project" value="UniProtKB-SubCell"/>
</dbReference>
<dbReference type="GO" id="GO:0033214">
    <property type="term" value="P:siderophore-iron import into cell"/>
    <property type="evidence" value="ECO:0007669"/>
    <property type="project" value="TreeGrafter"/>
</dbReference>
<dbReference type="GO" id="GO:0022857">
    <property type="term" value="F:transmembrane transporter activity"/>
    <property type="evidence" value="ECO:0007669"/>
    <property type="project" value="InterPro"/>
</dbReference>
<keyword evidence="3" id="KW-0813">Transport</keyword>
<organism evidence="9 10">
    <name type="scientific">Ornatilinea apprima</name>
    <dbReference type="NCBI Taxonomy" id="1134406"/>
    <lineage>
        <taxon>Bacteria</taxon>
        <taxon>Bacillati</taxon>
        <taxon>Chloroflexota</taxon>
        <taxon>Anaerolineae</taxon>
        <taxon>Anaerolineales</taxon>
        <taxon>Anaerolineaceae</taxon>
        <taxon>Ornatilinea</taxon>
    </lineage>
</organism>
<reference evidence="9 10" key="1">
    <citation type="submission" date="2015-07" db="EMBL/GenBank/DDBJ databases">
        <title>Genome sequence of Ornatilinea apprima DSM 23815.</title>
        <authorList>
            <person name="Hemp J."/>
            <person name="Ward L.M."/>
            <person name="Pace L.A."/>
            <person name="Fischer W.W."/>
        </authorList>
    </citation>
    <scope>NUCLEOTIDE SEQUENCE [LARGE SCALE GENOMIC DNA]</scope>
    <source>
        <strain evidence="9 10">P3M-1</strain>
    </source>
</reference>
<gene>
    <name evidence="9" type="ORF">ADN00_04665</name>
</gene>
<dbReference type="PANTHER" id="PTHR30472:SF25">
    <property type="entry name" value="ABC TRANSPORTER PERMEASE PROTEIN MJ0876-RELATED"/>
    <property type="match status" value="1"/>
</dbReference>
<keyword evidence="6 8" id="KW-1133">Transmembrane helix</keyword>
<dbReference type="Gene3D" id="1.10.3470.10">
    <property type="entry name" value="ABC transporter involved in vitamin B12 uptake, BtuC"/>
    <property type="match status" value="1"/>
</dbReference>
<comment type="caution">
    <text evidence="9">The sequence shown here is derived from an EMBL/GenBank/DDBJ whole genome shotgun (WGS) entry which is preliminary data.</text>
</comment>
<comment type="subcellular location">
    <subcellularLocation>
        <location evidence="1">Cell membrane</location>
        <topology evidence="1">Multi-pass membrane protein</topology>
    </subcellularLocation>
</comment>
<dbReference type="PANTHER" id="PTHR30472">
    <property type="entry name" value="FERRIC ENTEROBACTIN TRANSPORT SYSTEM PERMEASE PROTEIN"/>
    <property type="match status" value="1"/>
</dbReference>
<dbReference type="InterPro" id="IPR000522">
    <property type="entry name" value="ABC_transptr_permease_BtuC"/>
</dbReference>
<dbReference type="CDD" id="cd06550">
    <property type="entry name" value="TM_ABC_iron-siderophores_like"/>
    <property type="match status" value="1"/>
</dbReference>
<comment type="similarity">
    <text evidence="2">Belongs to the binding-protein-dependent transport system permease family. FecCD subfamily.</text>
</comment>
<evidence type="ECO:0000256" key="6">
    <source>
        <dbReference type="ARBA" id="ARBA00022989"/>
    </source>
</evidence>
<evidence type="ECO:0000256" key="7">
    <source>
        <dbReference type="ARBA" id="ARBA00023136"/>
    </source>
</evidence>
<feature type="transmembrane region" description="Helical" evidence="8">
    <location>
        <begin position="316"/>
        <end position="334"/>
    </location>
</feature>
<protein>
    <recommendedName>
        <fullName evidence="11">Iron ABC transporter</fullName>
    </recommendedName>
</protein>
<dbReference type="AlphaFoldDB" id="A0A0P6XV84"/>
<evidence type="ECO:0000313" key="10">
    <source>
        <dbReference type="Proteomes" id="UP000050417"/>
    </source>
</evidence>